<sequence>MSKSDDVTASGLEAEDISIPMTCNSSVASIAFHPTNGRLLCGLRDGSIGWWELDARRWLAVRECRQGFPPLAPVNSVTIMPDGTWFTAGLEDSTVSIWEVEGGDVVSGPFLGQIGAITAVAFSPDGRMFRGSAEGVLCSWSPKSGQSYIGFFSGGLGGRACGATIASIAISPDGTKLACGSHDNIVRVWSTDNPSTQLWSSEGGAGTAMDAPGGHTGRVKSVVFTPSGRQVVSGSYDGTIRIWDAATGQLAKGPFALDERTENLINSVAISPDGRTIATGSNDGIVRLWNFATGKMIISMPQHWHMAAVNCVAFSPDNRFIASASSDTSVRLLDYKAFFGLLNNSSQSSLDLPGTSLSKPKSKRHQQGQVSRPTGETTSLSSSILDLPAIPQPIEVRRKASSFFSSMSDVGLHCP</sequence>
<evidence type="ECO:0000313" key="1">
    <source>
        <dbReference type="EMBL" id="KAH7922669.1"/>
    </source>
</evidence>
<gene>
    <name evidence="1" type="ORF">BV22DRAFT_1094185</name>
</gene>
<comment type="caution">
    <text evidence="1">The sequence shown here is derived from an EMBL/GenBank/DDBJ whole genome shotgun (WGS) entry which is preliminary data.</text>
</comment>
<dbReference type="Proteomes" id="UP000790709">
    <property type="component" value="Unassembled WGS sequence"/>
</dbReference>
<dbReference type="EMBL" id="MU266476">
    <property type="protein sequence ID" value="KAH7922669.1"/>
    <property type="molecule type" value="Genomic_DNA"/>
</dbReference>
<organism evidence="1 2">
    <name type="scientific">Leucogyrophana mollusca</name>
    <dbReference type="NCBI Taxonomy" id="85980"/>
    <lineage>
        <taxon>Eukaryota</taxon>
        <taxon>Fungi</taxon>
        <taxon>Dikarya</taxon>
        <taxon>Basidiomycota</taxon>
        <taxon>Agaricomycotina</taxon>
        <taxon>Agaricomycetes</taxon>
        <taxon>Agaricomycetidae</taxon>
        <taxon>Boletales</taxon>
        <taxon>Boletales incertae sedis</taxon>
        <taxon>Leucogyrophana</taxon>
    </lineage>
</organism>
<evidence type="ECO:0000313" key="2">
    <source>
        <dbReference type="Proteomes" id="UP000790709"/>
    </source>
</evidence>
<name>A0ACB8BBL2_9AGAM</name>
<reference evidence="1" key="1">
    <citation type="journal article" date="2021" name="New Phytol.">
        <title>Evolutionary innovations through gain and loss of genes in the ectomycorrhizal Boletales.</title>
        <authorList>
            <person name="Wu G."/>
            <person name="Miyauchi S."/>
            <person name="Morin E."/>
            <person name="Kuo A."/>
            <person name="Drula E."/>
            <person name="Varga T."/>
            <person name="Kohler A."/>
            <person name="Feng B."/>
            <person name="Cao Y."/>
            <person name="Lipzen A."/>
            <person name="Daum C."/>
            <person name="Hundley H."/>
            <person name="Pangilinan J."/>
            <person name="Johnson J."/>
            <person name="Barry K."/>
            <person name="LaButti K."/>
            <person name="Ng V."/>
            <person name="Ahrendt S."/>
            <person name="Min B."/>
            <person name="Choi I.G."/>
            <person name="Park H."/>
            <person name="Plett J.M."/>
            <person name="Magnuson J."/>
            <person name="Spatafora J.W."/>
            <person name="Nagy L.G."/>
            <person name="Henrissat B."/>
            <person name="Grigoriev I.V."/>
            <person name="Yang Z.L."/>
            <person name="Xu J."/>
            <person name="Martin F.M."/>
        </authorList>
    </citation>
    <scope>NUCLEOTIDE SEQUENCE</scope>
    <source>
        <strain evidence="1">KUC20120723A-06</strain>
    </source>
</reference>
<proteinExistence type="predicted"/>
<keyword evidence="2" id="KW-1185">Reference proteome</keyword>
<protein>
    <submittedName>
        <fullName evidence="1">WD40 repeat-like protein</fullName>
    </submittedName>
</protein>
<accession>A0ACB8BBL2</accession>